<proteinExistence type="predicted"/>
<evidence type="ECO:0000259" key="5">
    <source>
        <dbReference type="PROSITE" id="PS50011"/>
    </source>
</evidence>
<dbReference type="InterPro" id="IPR008271">
    <property type="entry name" value="Ser/Thr_kinase_AS"/>
</dbReference>
<evidence type="ECO:0000313" key="6">
    <source>
        <dbReference type="EMBL" id="KAF0701041.1"/>
    </source>
</evidence>
<feature type="transmembrane region" description="Helical" evidence="4">
    <location>
        <begin position="365"/>
        <end position="386"/>
    </location>
</feature>
<dbReference type="Pfam" id="PF00069">
    <property type="entry name" value="Pkinase"/>
    <property type="match status" value="1"/>
</dbReference>
<evidence type="ECO:0000256" key="4">
    <source>
        <dbReference type="SAM" id="Phobius"/>
    </source>
</evidence>
<protein>
    <submittedName>
        <fullName evidence="7">Aste57867_8487 protein</fullName>
    </submittedName>
</protein>
<dbReference type="SUPFAM" id="SSF56112">
    <property type="entry name" value="Protein kinase-like (PK-like)"/>
    <property type="match status" value="1"/>
</dbReference>
<evidence type="ECO:0000256" key="2">
    <source>
        <dbReference type="ARBA" id="ARBA00022840"/>
    </source>
</evidence>
<keyword evidence="8" id="KW-1185">Reference proteome</keyword>
<dbReference type="InterPro" id="IPR011009">
    <property type="entry name" value="Kinase-like_dom_sf"/>
</dbReference>
<gene>
    <name evidence="7" type="primary">Aste57867_8487</name>
    <name evidence="6" type="ORF">As57867_008455</name>
    <name evidence="7" type="ORF">ASTE57867_8487</name>
</gene>
<dbReference type="GO" id="GO:0005524">
    <property type="term" value="F:ATP binding"/>
    <property type="evidence" value="ECO:0007669"/>
    <property type="project" value="UniProtKB-UniRule"/>
</dbReference>
<reference evidence="6" key="2">
    <citation type="submission" date="2019-06" db="EMBL/GenBank/DDBJ databases">
        <title>Genomics analysis of Aphanomyces spp. identifies a new class of oomycete effector associated with host adaptation.</title>
        <authorList>
            <person name="Gaulin E."/>
        </authorList>
    </citation>
    <scope>NUCLEOTIDE SEQUENCE</scope>
    <source>
        <strain evidence="6">CBS 578.67</strain>
    </source>
</reference>
<dbReference type="EMBL" id="CAADRA010005124">
    <property type="protein sequence ID" value="VFT85373.1"/>
    <property type="molecule type" value="Genomic_DNA"/>
</dbReference>
<sequence length="699" mass="76278">MPATTNCFGVVFSSSNRQHSSPLKRTLSLCSAVAARNVQVVEPFIEFLRSLLVGDWLCNYRVEAVSINRIFFGRGSTTSPLAVVASTNSVAQSTVQPHMTSNSPWLQNSDFVTRFKNIHDQTSEAATGVALPPEPHLAPPDAVVKRLGMLGLTWGDLPPLAKQAIIWDSGFVVGNVHGVDRWLRVYVASGSMVNIMMPKAAFKNTLTVSQTIDCPSPITGTMYARQQRAVFAQTNQLVQCAVENTQNLTAYSHSSVWAQDALAIGDIPVPRVFMHTYHANAERYGPSIHGLPQGSTTETIVYDSDPTKHCQARGVSSGMIIPCGTKGWNASENDNMHEPAYSATMNGWLVEIKAAKQSNASPKTALIFGLTVGGVVVLFVLFLLVYRRQSKTGYGGIQTPTGDFADGPAAAKLEPLQICRLDEQNLVLSTKLGSGAFADVYRGTYRGQLIAAKKLQANRLTSNQLMAFVGEIQLLASFNSPYIVKLVGAAWTCATDLTCIMELMDGGDLKDLLDTTTASTYLWTTKYMDIYSILQGLSYLHALNIIHRDVKSRNILLDSSKDAKLTDFGISKEDIQVTMTMGVGTFRWMAPEVIQDQAYTVAADIYSFGCVLAEFDTHHVPYHDMKNPVNGQPIADSAIMVKVVTGALQPTLSPECPEWIRDIARQCLATLPDSRPSASELANIVRLHLRELSSELFSV</sequence>
<reference evidence="7 8" key="1">
    <citation type="submission" date="2019-03" db="EMBL/GenBank/DDBJ databases">
        <authorList>
            <person name="Gaulin E."/>
            <person name="Dumas B."/>
        </authorList>
    </citation>
    <scope>NUCLEOTIDE SEQUENCE [LARGE SCALE GENOMIC DNA]</scope>
    <source>
        <strain evidence="7">CBS 568.67</strain>
    </source>
</reference>
<evidence type="ECO:0000313" key="8">
    <source>
        <dbReference type="Proteomes" id="UP000332933"/>
    </source>
</evidence>
<keyword evidence="4" id="KW-0472">Membrane</keyword>
<keyword evidence="4" id="KW-1133">Transmembrane helix</keyword>
<keyword evidence="4" id="KW-0812">Transmembrane</keyword>
<dbReference type="Gene3D" id="1.10.510.10">
    <property type="entry name" value="Transferase(Phosphotransferase) domain 1"/>
    <property type="match status" value="1"/>
</dbReference>
<dbReference type="PANTHER" id="PTHR44329">
    <property type="entry name" value="SERINE/THREONINE-PROTEIN KINASE TNNI3K-RELATED"/>
    <property type="match status" value="1"/>
</dbReference>
<dbReference type="InterPro" id="IPR051681">
    <property type="entry name" value="Ser/Thr_Kinases-Pseudokinases"/>
</dbReference>
<dbReference type="InterPro" id="IPR000719">
    <property type="entry name" value="Prot_kinase_dom"/>
</dbReference>
<evidence type="ECO:0000256" key="3">
    <source>
        <dbReference type="PROSITE-ProRule" id="PRU10141"/>
    </source>
</evidence>
<dbReference type="InterPro" id="IPR017441">
    <property type="entry name" value="Protein_kinase_ATP_BS"/>
</dbReference>
<evidence type="ECO:0000313" key="7">
    <source>
        <dbReference type="EMBL" id="VFT85373.1"/>
    </source>
</evidence>
<dbReference type="OrthoDB" id="67754at2759"/>
<keyword evidence="2 3" id="KW-0067">ATP-binding</keyword>
<feature type="domain" description="Protein kinase" evidence="5">
    <location>
        <begin position="426"/>
        <end position="689"/>
    </location>
</feature>
<dbReference type="PROSITE" id="PS50011">
    <property type="entry name" value="PROTEIN_KINASE_DOM"/>
    <property type="match status" value="1"/>
</dbReference>
<organism evidence="7 8">
    <name type="scientific">Aphanomyces stellatus</name>
    <dbReference type="NCBI Taxonomy" id="120398"/>
    <lineage>
        <taxon>Eukaryota</taxon>
        <taxon>Sar</taxon>
        <taxon>Stramenopiles</taxon>
        <taxon>Oomycota</taxon>
        <taxon>Saprolegniomycetes</taxon>
        <taxon>Saprolegniales</taxon>
        <taxon>Verrucalvaceae</taxon>
        <taxon>Aphanomyces</taxon>
    </lineage>
</organism>
<dbReference type="EMBL" id="VJMH01005103">
    <property type="protein sequence ID" value="KAF0701041.1"/>
    <property type="molecule type" value="Genomic_DNA"/>
</dbReference>
<dbReference type="PROSITE" id="PS00108">
    <property type="entry name" value="PROTEIN_KINASE_ST"/>
    <property type="match status" value="1"/>
</dbReference>
<keyword evidence="1 3" id="KW-0547">Nucleotide-binding</keyword>
<dbReference type="PANTHER" id="PTHR44329:SF214">
    <property type="entry name" value="PROTEIN KINASE DOMAIN-CONTAINING PROTEIN"/>
    <property type="match status" value="1"/>
</dbReference>
<evidence type="ECO:0000256" key="1">
    <source>
        <dbReference type="ARBA" id="ARBA00022741"/>
    </source>
</evidence>
<dbReference type="PROSITE" id="PS00107">
    <property type="entry name" value="PROTEIN_KINASE_ATP"/>
    <property type="match status" value="1"/>
</dbReference>
<accession>A0A485KKF1</accession>
<feature type="binding site" evidence="3">
    <location>
        <position position="454"/>
    </location>
    <ligand>
        <name>ATP</name>
        <dbReference type="ChEBI" id="CHEBI:30616"/>
    </ligand>
</feature>
<dbReference type="AlphaFoldDB" id="A0A485KKF1"/>
<dbReference type="Proteomes" id="UP000332933">
    <property type="component" value="Unassembled WGS sequence"/>
</dbReference>
<name>A0A485KKF1_9STRA</name>
<dbReference type="SMART" id="SM00220">
    <property type="entry name" value="S_TKc"/>
    <property type="match status" value="1"/>
</dbReference>
<dbReference type="GO" id="GO:0004674">
    <property type="term" value="F:protein serine/threonine kinase activity"/>
    <property type="evidence" value="ECO:0007669"/>
    <property type="project" value="TreeGrafter"/>
</dbReference>